<keyword evidence="8 17" id="KW-0812">Transmembrane</keyword>
<dbReference type="AlphaFoldDB" id="A0AAX4JKM3"/>
<protein>
    <recommendedName>
        <fullName evidence="6">Delta 8-(E)-sphingolipid desaturase</fullName>
        <ecNumber evidence="5">1.14.19.18</ecNumber>
    </recommendedName>
</protein>
<evidence type="ECO:0000256" key="13">
    <source>
        <dbReference type="ARBA" id="ARBA00023004"/>
    </source>
</evidence>
<evidence type="ECO:0000256" key="5">
    <source>
        <dbReference type="ARBA" id="ARBA00012019"/>
    </source>
</evidence>
<evidence type="ECO:0000256" key="10">
    <source>
        <dbReference type="ARBA" id="ARBA00022919"/>
    </source>
</evidence>
<dbReference type="GeneID" id="91090964"/>
<accession>A0AAX4JKM3</accession>
<evidence type="ECO:0000256" key="7">
    <source>
        <dbReference type="ARBA" id="ARBA00022617"/>
    </source>
</evidence>
<evidence type="ECO:0000256" key="11">
    <source>
        <dbReference type="ARBA" id="ARBA00022989"/>
    </source>
</evidence>
<keyword evidence="13" id="KW-0408">Iron</keyword>
<comment type="subcellular location">
    <subcellularLocation>
        <location evidence="1">Membrane</location>
        <topology evidence="1">Multi-pass membrane protein</topology>
    </subcellularLocation>
</comment>
<dbReference type="EC" id="1.14.19.18" evidence="5"/>
<dbReference type="Pfam" id="PF00487">
    <property type="entry name" value="FA_desaturase"/>
    <property type="match status" value="1"/>
</dbReference>
<dbReference type="CDD" id="cd03506">
    <property type="entry name" value="Delta6-FADS-like"/>
    <property type="match status" value="1"/>
</dbReference>
<proteinExistence type="inferred from homology"/>
<evidence type="ECO:0000256" key="14">
    <source>
        <dbReference type="ARBA" id="ARBA00023098"/>
    </source>
</evidence>
<dbReference type="InterPro" id="IPR005804">
    <property type="entry name" value="FA_desaturase_dom"/>
</dbReference>
<dbReference type="InterPro" id="IPR001199">
    <property type="entry name" value="Cyt_B5-like_heme/steroid-bd"/>
</dbReference>
<dbReference type="PIRSF" id="PIRSF015921">
    <property type="entry name" value="FA_sphinglp_des"/>
    <property type="match status" value="1"/>
</dbReference>
<feature type="compositionally biased region" description="Polar residues" evidence="16">
    <location>
        <begin position="1"/>
        <end position="20"/>
    </location>
</feature>
<evidence type="ECO:0000256" key="1">
    <source>
        <dbReference type="ARBA" id="ARBA00004141"/>
    </source>
</evidence>
<dbReference type="RefSeq" id="XP_066072192.1">
    <property type="nucleotide sequence ID" value="XM_066216095.1"/>
</dbReference>
<comment type="pathway">
    <text evidence="3">Sphingolipid metabolism.</text>
</comment>
<dbReference type="Gene3D" id="3.10.120.10">
    <property type="entry name" value="Cytochrome b5-like heme/steroid binding domain"/>
    <property type="match status" value="1"/>
</dbReference>
<keyword evidence="9" id="KW-0479">Metal-binding</keyword>
<evidence type="ECO:0000256" key="2">
    <source>
        <dbReference type="ARBA" id="ARBA00004760"/>
    </source>
</evidence>
<evidence type="ECO:0000256" key="12">
    <source>
        <dbReference type="ARBA" id="ARBA00023002"/>
    </source>
</evidence>
<dbReference type="GO" id="GO:0046872">
    <property type="term" value="F:metal ion binding"/>
    <property type="evidence" value="ECO:0007669"/>
    <property type="project" value="UniProtKB-KW"/>
</dbReference>
<dbReference type="SUPFAM" id="SSF55856">
    <property type="entry name" value="Cytochrome b5-like heme/steroid binding domain"/>
    <property type="match status" value="1"/>
</dbReference>
<evidence type="ECO:0000313" key="20">
    <source>
        <dbReference type="Proteomes" id="UP001355207"/>
    </source>
</evidence>
<dbReference type="GO" id="GO:0016717">
    <property type="term" value="F:oxidoreductase activity, acting on paired donors, with oxidation of a pair of donors resulting in the reduction of molecular oxygen to two molecules of water"/>
    <property type="evidence" value="ECO:0007669"/>
    <property type="project" value="TreeGrafter"/>
</dbReference>
<dbReference type="EMBL" id="CP144098">
    <property type="protein sequence ID" value="WWC85429.1"/>
    <property type="molecule type" value="Genomic_DNA"/>
</dbReference>
<keyword evidence="7" id="KW-0349">Heme</keyword>
<feature type="transmembrane region" description="Helical" evidence="17">
    <location>
        <begin position="374"/>
        <end position="392"/>
    </location>
</feature>
<feature type="region of interest" description="Disordered" evidence="16">
    <location>
        <begin position="1"/>
        <end position="23"/>
    </location>
</feature>
<keyword evidence="11 17" id="KW-1133">Transmembrane helix</keyword>
<feature type="transmembrane region" description="Helical" evidence="17">
    <location>
        <begin position="261"/>
        <end position="280"/>
    </location>
</feature>
<keyword evidence="14" id="KW-0443">Lipid metabolism</keyword>
<dbReference type="SMART" id="SM01117">
    <property type="entry name" value="Cyt-b5"/>
    <property type="match status" value="1"/>
</dbReference>
<dbReference type="GO" id="GO:0016020">
    <property type="term" value="C:membrane"/>
    <property type="evidence" value="ECO:0007669"/>
    <property type="project" value="UniProtKB-SubCell"/>
</dbReference>
<evidence type="ECO:0000256" key="6">
    <source>
        <dbReference type="ARBA" id="ARBA00016939"/>
    </source>
</evidence>
<keyword evidence="10" id="KW-0746">Sphingolipid metabolism</keyword>
<comment type="similarity">
    <text evidence="4">Belongs to the fatty acid desaturase type 1 family.</text>
</comment>
<dbReference type="PANTHER" id="PTHR19353">
    <property type="entry name" value="FATTY ACID DESATURASE 2"/>
    <property type="match status" value="1"/>
</dbReference>
<evidence type="ECO:0000256" key="4">
    <source>
        <dbReference type="ARBA" id="ARBA00009295"/>
    </source>
</evidence>
<sequence>MSSTSAIPSSTPQSSLSEPAQSIHRDLPELSRSEIAKRICEGQQLIIFHSEVLNVTAWSKYHPGGALALLHFVGRDASDEIEAYHCNETLDKMKRYIIGKVELDEKGWLPLTPPIALGLIHLTGQKSKNSWIKEGSVTLGTTILSNLPISLNQSHDPIPTNPTTILTNTESEKTPETISENQRIYTLSTEQLEPPISEINREIEYNRSKSFQELKKRITEAGLFKPTSGFLYGYETEILRYLLLASGAWGLFFYTNGWLGQMTSALCLGLLFQQLAFVVHDAGHKGITTNVFYDRLIGMTVASYIGGLSVGWWCDNHNIHHLVTNHPEHDPDIQHIPFFAISKDFFSSLWSTYYKRVMALDGFSKIMIPLQHKLYYIVLSLARFNLYANSYIYLLGPKPKRDNYWRYELVGIAFYWFYYLSMLKSLPSWQMRLGYLLVSHIAASPVHVQIVLSHFACSTEDLGPTESFPSRQLRTTMDVICSENIEFIHGGLHLQVTHHLFPRLPRHNLRSASLLVKQYCEEQDIIYKEYGWLDGNKQVLSVLRDVANQLELLKKVADGEIQERMMK</sequence>
<keyword evidence="15 17" id="KW-0472">Membrane</keyword>
<organism evidence="19 20">
    <name type="scientific">Kwoniella dendrophila CBS 6074</name>
    <dbReference type="NCBI Taxonomy" id="1295534"/>
    <lineage>
        <taxon>Eukaryota</taxon>
        <taxon>Fungi</taxon>
        <taxon>Dikarya</taxon>
        <taxon>Basidiomycota</taxon>
        <taxon>Agaricomycotina</taxon>
        <taxon>Tremellomycetes</taxon>
        <taxon>Tremellales</taxon>
        <taxon>Cryptococcaceae</taxon>
        <taxon>Kwoniella</taxon>
    </lineage>
</organism>
<keyword evidence="12" id="KW-0560">Oxidoreductase</keyword>
<feature type="domain" description="Cytochrome b5 heme-binding" evidence="18">
    <location>
        <begin position="27"/>
        <end position="102"/>
    </location>
</feature>
<dbReference type="GO" id="GO:0006665">
    <property type="term" value="P:sphingolipid metabolic process"/>
    <property type="evidence" value="ECO:0007669"/>
    <property type="project" value="UniProtKB-KW"/>
</dbReference>
<evidence type="ECO:0000256" key="8">
    <source>
        <dbReference type="ARBA" id="ARBA00022692"/>
    </source>
</evidence>
<gene>
    <name evidence="19" type="ORF">L201_000292</name>
</gene>
<comment type="pathway">
    <text evidence="2">Lipid metabolism; sphingolipid metabolism.</text>
</comment>
<dbReference type="InterPro" id="IPR012171">
    <property type="entry name" value="Fatty_acid_desaturase"/>
</dbReference>
<evidence type="ECO:0000256" key="9">
    <source>
        <dbReference type="ARBA" id="ARBA00022723"/>
    </source>
</evidence>
<dbReference type="PROSITE" id="PS50255">
    <property type="entry name" value="CYTOCHROME_B5_2"/>
    <property type="match status" value="1"/>
</dbReference>
<evidence type="ECO:0000256" key="15">
    <source>
        <dbReference type="ARBA" id="ARBA00023136"/>
    </source>
</evidence>
<feature type="transmembrane region" description="Helical" evidence="17">
    <location>
        <begin position="292"/>
        <end position="313"/>
    </location>
</feature>
<name>A0AAX4JKM3_9TREE</name>
<dbReference type="Proteomes" id="UP001355207">
    <property type="component" value="Chromosome 1"/>
</dbReference>
<evidence type="ECO:0000256" key="3">
    <source>
        <dbReference type="ARBA" id="ARBA00004991"/>
    </source>
</evidence>
<dbReference type="Pfam" id="PF00173">
    <property type="entry name" value="Cyt-b5"/>
    <property type="match status" value="1"/>
</dbReference>
<reference evidence="19 20" key="1">
    <citation type="submission" date="2024-01" db="EMBL/GenBank/DDBJ databases">
        <title>Comparative genomics of Cryptococcus and Kwoniella reveals pathogenesis evolution and contrasting modes of karyotype evolution via chromosome fusion or intercentromeric recombination.</title>
        <authorList>
            <person name="Coelho M.A."/>
            <person name="David-Palma M."/>
            <person name="Shea T."/>
            <person name="Bowers K."/>
            <person name="McGinley-Smith S."/>
            <person name="Mohammad A.W."/>
            <person name="Gnirke A."/>
            <person name="Yurkov A.M."/>
            <person name="Nowrousian M."/>
            <person name="Sun S."/>
            <person name="Cuomo C.A."/>
            <person name="Heitman J."/>
        </authorList>
    </citation>
    <scope>NUCLEOTIDE SEQUENCE [LARGE SCALE GENOMIC DNA]</scope>
    <source>
        <strain evidence="19 20">CBS 6074</strain>
    </source>
</reference>
<feature type="transmembrane region" description="Helical" evidence="17">
    <location>
        <begin position="404"/>
        <end position="421"/>
    </location>
</feature>
<evidence type="ECO:0000313" key="19">
    <source>
        <dbReference type="EMBL" id="WWC85429.1"/>
    </source>
</evidence>
<evidence type="ECO:0000256" key="17">
    <source>
        <dbReference type="SAM" id="Phobius"/>
    </source>
</evidence>
<evidence type="ECO:0000259" key="18">
    <source>
        <dbReference type="PROSITE" id="PS50255"/>
    </source>
</evidence>
<keyword evidence="20" id="KW-1185">Reference proteome</keyword>
<evidence type="ECO:0000256" key="16">
    <source>
        <dbReference type="SAM" id="MobiDB-lite"/>
    </source>
</evidence>
<dbReference type="InterPro" id="IPR036400">
    <property type="entry name" value="Cyt_B5-like_heme/steroid_sf"/>
</dbReference>
<dbReference type="PANTHER" id="PTHR19353:SF30">
    <property type="entry name" value="DELTA 8-(E)-SPHINGOLIPID DESATURASE"/>
    <property type="match status" value="1"/>
</dbReference>